<organism evidence="1 2">
    <name type="scientific">Actinomadura logoneensis</name>
    <dbReference type="NCBI Taxonomy" id="2293572"/>
    <lineage>
        <taxon>Bacteria</taxon>
        <taxon>Bacillati</taxon>
        <taxon>Actinomycetota</taxon>
        <taxon>Actinomycetes</taxon>
        <taxon>Streptosporangiales</taxon>
        <taxon>Thermomonosporaceae</taxon>
        <taxon>Actinomadura</taxon>
    </lineage>
</organism>
<dbReference type="AlphaFoldDB" id="A0A372JFL5"/>
<dbReference type="InterPro" id="IPR032710">
    <property type="entry name" value="NTF2-like_dom_sf"/>
</dbReference>
<dbReference type="Gene3D" id="3.10.450.50">
    <property type="match status" value="1"/>
</dbReference>
<dbReference type="EMBL" id="QURH01000693">
    <property type="protein sequence ID" value="RFU38801.1"/>
    <property type="molecule type" value="Genomic_DNA"/>
</dbReference>
<name>A0A372JFL5_9ACTN</name>
<proteinExistence type="predicted"/>
<keyword evidence="2" id="KW-1185">Reference proteome</keyword>
<dbReference type="InterPro" id="IPR052704">
    <property type="entry name" value="ECF_Sigma-70_Domain"/>
</dbReference>
<evidence type="ECO:0000313" key="1">
    <source>
        <dbReference type="EMBL" id="RFU38801.1"/>
    </source>
</evidence>
<dbReference type="PANTHER" id="PTHR30173:SF43">
    <property type="entry name" value="ECF RNA POLYMERASE SIGMA FACTOR SIGI-RELATED"/>
    <property type="match status" value="1"/>
</dbReference>
<dbReference type="SUPFAM" id="SSF54427">
    <property type="entry name" value="NTF2-like"/>
    <property type="match status" value="1"/>
</dbReference>
<dbReference type="GO" id="GO:0016987">
    <property type="term" value="F:sigma factor activity"/>
    <property type="evidence" value="ECO:0007669"/>
    <property type="project" value="TreeGrafter"/>
</dbReference>
<comment type="caution">
    <text evidence="1">The sequence shown here is derived from an EMBL/GenBank/DDBJ whole genome shotgun (WGS) entry which is preliminary data.</text>
</comment>
<protein>
    <submittedName>
        <fullName evidence="1">Uncharacterized protein</fullName>
    </submittedName>
</protein>
<sequence>GAAVSPDPDPAGRRRAVDAFLTAARGGDFAALLDLLDPDVVLRADAGVTGGGMRTLRGAAAVGAQAATFRRMATAADTHPALVNGNAGLVNTIDGTAISVMSFTVVGGRIAAIDILSDPDRLARLDLTAIGLGSASSLSAAYRRPPNE</sequence>
<reference evidence="1 2" key="1">
    <citation type="submission" date="2018-08" db="EMBL/GenBank/DDBJ databases">
        <title>Actinomadura jelena sp. nov., a novel Actinomycete isolated from soil in Chad.</title>
        <authorList>
            <person name="Shi L."/>
        </authorList>
    </citation>
    <scope>NUCLEOTIDE SEQUENCE [LARGE SCALE GENOMIC DNA]</scope>
    <source>
        <strain evidence="1 2">NEAU-G17</strain>
    </source>
</reference>
<dbReference type="PANTHER" id="PTHR30173">
    <property type="entry name" value="SIGMA 19 FACTOR"/>
    <property type="match status" value="1"/>
</dbReference>
<dbReference type="Proteomes" id="UP000261811">
    <property type="component" value="Unassembled WGS sequence"/>
</dbReference>
<accession>A0A372JFL5</accession>
<evidence type="ECO:0000313" key="2">
    <source>
        <dbReference type="Proteomes" id="UP000261811"/>
    </source>
</evidence>
<feature type="non-terminal residue" evidence="1">
    <location>
        <position position="1"/>
    </location>
</feature>
<gene>
    <name evidence="1" type="ORF">DZF91_25780</name>
</gene>